<evidence type="ECO:0000313" key="1">
    <source>
        <dbReference type="EMBL" id="CAJ2647228.1"/>
    </source>
</evidence>
<comment type="caution">
    <text evidence="1">The sequence shown here is derived from an EMBL/GenBank/DDBJ whole genome shotgun (WGS) entry which is preliminary data.</text>
</comment>
<reference evidence="1" key="1">
    <citation type="submission" date="2023-10" db="EMBL/GenBank/DDBJ databases">
        <authorList>
            <person name="Rodriguez Cubillos JULIANA M."/>
            <person name="De Vega J."/>
        </authorList>
    </citation>
    <scope>NUCLEOTIDE SEQUENCE</scope>
</reference>
<dbReference type="EMBL" id="CASHSV030000109">
    <property type="protein sequence ID" value="CAJ2647228.1"/>
    <property type="molecule type" value="Genomic_DNA"/>
</dbReference>
<keyword evidence="2" id="KW-1185">Reference proteome</keyword>
<accession>A0ACB0JSL0</accession>
<proteinExistence type="predicted"/>
<name>A0ACB0JSL0_TRIPR</name>
<gene>
    <name evidence="1" type="ORF">MILVUS5_LOCUS15795</name>
</gene>
<organism evidence="1 2">
    <name type="scientific">Trifolium pratense</name>
    <name type="common">Red clover</name>
    <dbReference type="NCBI Taxonomy" id="57577"/>
    <lineage>
        <taxon>Eukaryota</taxon>
        <taxon>Viridiplantae</taxon>
        <taxon>Streptophyta</taxon>
        <taxon>Embryophyta</taxon>
        <taxon>Tracheophyta</taxon>
        <taxon>Spermatophyta</taxon>
        <taxon>Magnoliopsida</taxon>
        <taxon>eudicotyledons</taxon>
        <taxon>Gunneridae</taxon>
        <taxon>Pentapetalae</taxon>
        <taxon>rosids</taxon>
        <taxon>fabids</taxon>
        <taxon>Fabales</taxon>
        <taxon>Fabaceae</taxon>
        <taxon>Papilionoideae</taxon>
        <taxon>50 kb inversion clade</taxon>
        <taxon>NPAAA clade</taxon>
        <taxon>Hologalegina</taxon>
        <taxon>IRL clade</taxon>
        <taxon>Trifolieae</taxon>
        <taxon>Trifolium</taxon>
    </lineage>
</organism>
<sequence length="698" mass="78841">MLVYTSLPGLAQVVGAQRVSFVNSEKQETVIEIEKTRKQATPMETEKTKVSFCQLIHVFFSLFYIVLHLSTDEVFIYKLSSFDFAKLLFINLPKFIFILASKKTTPIETQKTKNQTTTIEADKIKKQKIGSSPIKAEKSKTDILDEPQPENNDIIVPVDDRPYDPVNNVNKKKEIWRLGVIVDDMWIVTKAETEVSIELLVRDIKGTTIQVSILENDIDLWKTKLAEGKTYYMRNFRVHDNDQRFKMTTHKFRLTFVGATRVDEAHIPGIPKTLFNFKDFSEIQSGKFEPDVLVDAIGVIESIKKSVTATSTKKGNVAFTLKDLRDNVLDCTLWDGLSVEFINFYNKLTDMGPVVMIIKHARVKEPQGVFPLQLTNVWNGTKLLFDRNIPEIKVFQNGLPNDATYPSQSFHGTTSTQFRTQSSAGSQYTSDENFYNQARVIGLGDMKKLKADTYCVTVVTTSHIRVSNQGWFFKSCPDCSCRADGTEPPFQCRKGHQTDNPIIKYKLDVEVYDGDHTAKFIFWDNTLDDLVGMNAATLLAKEKERGFGDPQEYPLCFDDLMERKFAFRVKWQPGYGGQALVLQCKDNKELVDKIQEQLPAGESIGNNIEDIEDKILTITEEPPIQAFTQSDIDKFAGLDDSILSTPNVSASADNDLSASSHKTPATRIGVKPLTVDPTNLESQFSSTRSGKVIKKEKI</sequence>
<dbReference type="Proteomes" id="UP001177021">
    <property type="component" value="Unassembled WGS sequence"/>
</dbReference>
<protein>
    <submittedName>
        <fullName evidence="1">Uncharacterized protein</fullName>
    </submittedName>
</protein>
<evidence type="ECO:0000313" key="2">
    <source>
        <dbReference type="Proteomes" id="UP001177021"/>
    </source>
</evidence>